<dbReference type="Proteomes" id="UP001190700">
    <property type="component" value="Unassembled WGS sequence"/>
</dbReference>
<evidence type="ECO:0000256" key="5">
    <source>
        <dbReference type="ARBA" id="ARBA00023163"/>
    </source>
</evidence>
<evidence type="ECO:0000256" key="6">
    <source>
        <dbReference type="ARBA" id="ARBA00023242"/>
    </source>
</evidence>
<feature type="region of interest" description="Disordered" evidence="7">
    <location>
        <begin position="175"/>
        <end position="212"/>
    </location>
</feature>
<comment type="caution">
    <text evidence="9">The sequence shown here is derived from an EMBL/GenBank/DDBJ whole genome shotgun (WGS) entry which is preliminary data.</text>
</comment>
<evidence type="ECO:0000256" key="7">
    <source>
        <dbReference type="SAM" id="MobiDB-lite"/>
    </source>
</evidence>
<feature type="domain" description="Bromodomain associated" evidence="8">
    <location>
        <begin position="3"/>
        <end position="79"/>
    </location>
</feature>
<evidence type="ECO:0000256" key="4">
    <source>
        <dbReference type="ARBA" id="ARBA00023015"/>
    </source>
</evidence>
<evidence type="ECO:0000313" key="10">
    <source>
        <dbReference type="Proteomes" id="UP001190700"/>
    </source>
</evidence>
<evidence type="ECO:0000256" key="3">
    <source>
        <dbReference type="ARBA" id="ARBA00017307"/>
    </source>
</evidence>
<evidence type="ECO:0000313" key="9">
    <source>
        <dbReference type="EMBL" id="KAK3257753.1"/>
    </source>
</evidence>
<dbReference type="Pfam" id="PF07524">
    <property type="entry name" value="Bromo_TP"/>
    <property type="match status" value="1"/>
</dbReference>
<dbReference type="InterPro" id="IPR006565">
    <property type="entry name" value="BTP"/>
</dbReference>
<evidence type="ECO:0000256" key="1">
    <source>
        <dbReference type="ARBA" id="ARBA00004123"/>
    </source>
</evidence>
<evidence type="ECO:0000259" key="8">
    <source>
        <dbReference type="SMART" id="SM00576"/>
    </source>
</evidence>
<feature type="compositionally biased region" description="Polar residues" evidence="7">
    <location>
        <begin position="273"/>
        <end position="283"/>
    </location>
</feature>
<comment type="subcellular location">
    <subcellularLocation>
        <location evidence="1">Nucleus</location>
    </subcellularLocation>
</comment>
<evidence type="ECO:0000256" key="2">
    <source>
        <dbReference type="ARBA" id="ARBA00008767"/>
    </source>
</evidence>
<dbReference type="GO" id="GO:0046982">
    <property type="term" value="F:protein heterodimerization activity"/>
    <property type="evidence" value="ECO:0007669"/>
    <property type="project" value="InterPro"/>
</dbReference>
<dbReference type="Gene3D" id="1.10.20.10">
    <property type="entry name" value="Histone, subunit A"/>
    <property type="match status" value="1"/>
</dbReference>
<dbReference type="Pfam" id="PF10406">
    <property type="entry name" value="TAF8_C"/>
    <property type="match status" value="1"/>
</dbReference>
<keyword evidence="4" id="KW-0805">Transcription regulation</keyword>
<sequence>MYADFFRGVARVAAAQICEGLGFVAVQGSACDALADVLVRYICEVGQITHETAELAGRSEGNVFDVIVALEELGQSIESLREYTADSDEIPFARPLPRLPITRRMRLPPSFAEIGEEPSPHIPSFLPSFPDKHTFKDTKVYEGRANDPRKNRLMVHKERRKGELALLSLQDRTRSSDATANYLTTDSRRWEARATPSNNQPTDDTNPFLAAPNQAPCNLLALPAAEQGASGRALALAHTGTKSDPERSSEIIGIPSLLDAFEPTLVASKSALPGQSASAQGTADATMHNLEGGEGGWQERIFMGGETEEVGQLKWRQGDHQSKPFKFSQCPQARRIAQAARNTAPECAEEIAFQFGSIGADDDEKRDRRARADAIMSGQVKGIVEDDSTT</sequence>
<proteinExistence type="inferred from homology"/>
<dbReference type="InterPro" id="IPR019473">
    <property type="entry name" value="TFIID_su8_C"/>
</dbReference>
<dbReference type="SMART" id="SM00576">
    <property type="entry name" value="BTP"/>
    <property type="match status" value="1"/>
</dbReference>
<protein>
    <recommendedName>
        <fullName evidence="3">Transcription initiation factor TFIID subunit 8</fullName>
    </recommendedName>
</protein>
<dbReference type="CDD" id="cd08049">
    <property type="entry name" value="TAF8"/>
    <property type="match status" value="1"/>
</dbReference>
<gene>
    <name evidence="9" type="ORF">CYMTET_33172</name>
</gene>
<dbReference type="PANTHER" id="PTHR46338:SF1">
    <property type="entry name" value="TRANSCRIPTION INITIATION FACTOR TFIID SUBUNIT 8"/>
    <property type="match status" value="1"/>
</dbReference>
<comment type="similarity">
    <text evidence="2">Belongs to the TAF8 family.</text>
</comment>
<keyword evidence="10" id="KW-1185">Reference proteome</keyword>
<dbReference type="InterPro" id="IPR037818">
    <property type="entry name" value="TAF8"/>
</dbReference>
<keyword evidence="6" id="KW-0539">Nucleus</keyword>
<keyword evidence="5" id="KW-0804">Transcription</keyword>
<feature type="compositionally biased region" description="Polar residues" evidence="7">
    <location>
        <begin position="195"/>
        <end position="205"/>
    </location>
</feature>
<organism evidence="9 10">
    <name type="scientific">Cymbomonas tetramitiformis</name>
    <dbReference type="NCBI Taxonomy" id="36881"/>
    <lineage>
        <taxon>Eukaryota</taxon>
        <taxon>Viridiplantae</taxon>
        <taxon>Chlorophyta</taxon>
        <taxon>Pyramimonadophyceae</taxon>
        <taxon>Pyramimonadales</taxon>
        <taxon>Pyramimonadaceae</taxon>
        <taxon>Cymbomonas</taxon>
    </lineage>
</organism>
<feature type="compositionally biased region" description="Polar residues" evidence="7">
    <location>
        <begin position="176"/>
        <end position="185"/>
    </location>
</feature>
<dbReference type="AlphaFoldDB" id="A0AAE0FDM7"/>
<feature type="region of interest" description="Disordered" evidence="7">
    <location>
        <begin position="272"/>
        <end position="296"/>
    </location>
</feature>
<name>A0AAE0FDM7_9CHLO</name>
<dbReference type="InterPro" id="IPR009072">
    <property type="entry name" value="Histone-fold"/>
</dbReference>
<dbReference type="PANTHER" id="PTHR46338">
    <property type="entry name" value="TRANSCRIPTION INITIATION FACTOR TFIID SUBUNIT 8"/>
    <property type="match status" value="1"/>
</dbReference>
<accession>A0AAE0FDM7</accession>
<dbReference type="EMBL" id="LGRX02020155">
    <property type="protein sequence ID" value="KAK3257753.1"/>
    <property type="molecule type" value="Genomic_DNA"/>
</dbReference>
<dbReference type="GO" id="GO:0005669">
    <property type="term" value="C:transcription factor TFIID complex"/>
    <property type="evidence" value="ECO:0007669"/>
    <property type="project" value="InterPro"/>
</dbReference>
<reference evidence="9 10" key="1">
    <citation type="journal article" date="2015" name="Genome Biol. Evol.">
        <title>Comparative Genomics of a Bacterivorous Green Alga Reveals Evolutionary Causalities and Consequences of Phago-Mixotrophic Mode of Nutrition.</title>
        <authorList>
            <person name="Burns J.A."/>
            <person name="Paasch A."/>
            <person name="Narechania A."/>
            <person name="Kim E."/>
        </authorList>
    </citation>
    <scope>NUCLEOTIDE SEQUENCE [LARGE SCALE GENOMIC DNA]</scope>
    <source>
        <strain evidence="9 10">PLY_AMNH</strain>
    </source>
</reference>